<dbReference type="Pfam" id="PF13692">
    <property type="entry name" value="Glyco_trans_1_4"/>
    <property type="match status" value="1"/>
</dbReference>
<dbReference type="EMBL" id="CP031422">
    <property type="protein sequence ID" value="AZS41063.1"/>
    <property type="molecule type" value="Genomic_DNA"/>
</dbReference>
<evidence type="ECO:0000313" key="2">
    <source>
        <dbReference type="EMBL" id="AZS41063.1"/>
    </source>
</evidence>
<dbReference type="KEGG" id="moy:CVS54_02378"/>
<organism evidence="2 3">
    <name type="scientific">Microbacterium oxydans</name>
    <dbReference type="NCBI Taxonomy" id="82380"/>
    <lineage>
        <taxon>Bacteria</taxon>
        <taxon>Bacillati</taxon>
        <taxon>Actinomycetota</taxon>
        <taxon>Actinomycetes</taxon>
        <taxon>Micrococcales</taxon>
        <taxon>Microbacteriaceae</taxon>
        <taxon>Microbacterium</taxon>
    </lineage>
</organism>
<dbReference type="SUPFAM" id="SSF53756">
    <property type="entry name" value="UDP-Glycosyltransferase/glycogen phosphorylase"/>
    <property type="match status" value="1"/>
</dbReference>
<dbReference type="PANTHER" id="PTHR12526">
    <property type="entry name" value="GLYCOSYLTRANSFERASE"/>
    <property type="match status" value="1"/>
</dbReference>
<proteinExistence type="predicted"/>
<evidence type="ECO:0000313" key="3">
    <source>
        <dbReference type="Proteomes" id="UP000274841"/>
    </source>
</evidence>
<dbReference type="EMBL" id="CP031422">
    <property type="protein sequence ID" value="AZS41033.1"/>
    <property type="molecule type" value="Genomic_DNA"/>
</dbReference>
<dbReference type="RefSeq" id="WP_127012364.1">
    <property type="nucleotide sequence ID" value="NZ_CP031422.1"/>
</dbReference>
<evidence type="ECO:0000313" key="1">
    <source>
        <dbReference type="EMBL" id="AZS41033.1"/>
    </source>
</evidence>
<sequence length="561" mass="61804">MTVLQALDQPALFRFADENTGAGLSERERRLLVGALNFHSLMAPGRTLRVHLYDGTPETFPRLTDDSTFDGMSRFNRHRLESFEITSTVASETRAVEASEALSTALVESTTRHLHVSSDAVLSHDPYQPPRRGLIGGLARRVKARAPLIYDDLRDLALLRHRRRLNTPVIPRTYEAEFLPGGAHEDDVIVPAARAPEGATKAVILGLHWFQLGGAEIWAFEAVRLVREAGFLPIVLSNRASHQPWITRAELDGALVIPFSEPTVDSQTPGIEQLLRALLRTFDVRGVVVHHNQWLYDRLAWIAASRPGIPILDSTHIVEYTGGGYPLSSAIAANAISTHHVISPSLARWMIEVQGVPADRVVMAPLGGLTVEPKDAVFRPRVEGEPFTVAFIGRMARQKAPEVFVAMAARLKRQGFRLRFIMHGDGELAGWVDDVIAAEGMTADIVRRTSATPVTETLDEAHVLVVSSHNEGLTLTTLEAITHGVPVVSTDVGAQRDVIPAAALAPRYAHRGSRRLAELVAPLIDDETAREALWRKERKAEKKLLSQPSASSWFKEEVSSW</sequence>
<dbReference type="Gene3D" id="3.40.50.2000">
    <property type="entry name" value="Glycogen Phosphorylase B"/>
    <property type="match status" value="2"/>
</dbReference>
<dbReference type="EC" id="2.4.-.-" evidence="2"/>
<name>A0A3Q9J5S3_9MICO</name>
<keyword evidence="2" id="KW-0328">Glycosyltransferase</keyword>
<dbReference type="KEGG" id="moy:CVS54_02408"/>
<dbReference type="PANTHER" id="PTHR12526:SF638">
    <property type="entry name" value="SPORE COAT PROTEIN SA"/>
    <property type="match status" value="1"/>
</dbReference>
<reference evidence="2 3" key="1">
    <citation type="submission" date="2018-08" db="EMBL/GenBank/DDBJ databases">
        <title>Microbacterium oxydans strain HG3.</title>
        <authorList>
            <person name="ORTET P."/>
        </authorList>
    </citation>
    <scope>NUCLEOTIDE SEQUENCE [LARGE SCALE GENOMIC DNA]</scope>
    <source>
        <strain evidence="2 3">HG3</strain>
    </source>
</reference>
<dbReference type="AlphaFoldDB" id="A0A3Q9J5S3"/>
<gene>
    <name evidence="2" type="primary">epsF_2</name>
    <name evidence="1" type="synonym">epsF_1</name>
    <name evidence="1" type="ORF">CVS54_02378</name>
    <name evidence="2" type="ORF">CVS54_02408</name>
</gene>
<dbReference type="Proteomes" id="UP000274841">
    <property type="component" value="Chromosome"/>
</dbReference>
<dbReference type="GO" id="GO:0016757">
    <property type="term" value="F:glycosyltransferase activity"/>
    <property type="evidence" value="ECO:0007669"/>
    <property type="project" value="UniProtKB-KW"/>
</dbReference>
<protein>
    <submittedName>
        <fullName evidence="2">Glycosyltransferase EpsF</fullName>
        <ecNumber evidence="2">2.4.-.-</ecNumber>
    </submittedName>
</protein>
<keyword evidence="2" id="KW-0808">Transferase</keyword>
<accession>A0A3Q9J5S3</accession>